<keyword evidence="8 13" id="KW-0460">Magnesium</keyword>
<dbReference type="GO" id="GO:0006281">
    <property type="term" value="P:DNA repair"/>
    <property type="evidence" value="ECO:0007669"/>
    <property type="project" value="UniProtKB-KW"/>
</dbReference>
<keyword evidence="7 15" id="KW-0378">Hydrolase</keyword>
<dbReference type="Gene3D" id="3.90.79.10">
    <property type="entry name" value="Nucleoside Triphosphate Pyrophosphohydrolase"/>
    <property type="match status" value="1"/>
</dbReference>
<keyword evidence="9" id="KW-0234">DNA repair</keyword>
<dbReference type="STRING" id="180332.GCA_000797495_01761"/>
<dbReference type="AlphaFoldDB" id="A0A4U8Q111"/>
<dbReference type="RefSeq" id="WP_044297690.1">
    <property type="nucleotide sequence ID" value="NZ_CABMJZ010000093.1"/>
</dbReference>
<feature type="binding site" evidence="13">
    <location>
        <position position="35"/>
    </location>
    <ligand>
        <name>Mg(2+)</name>
        <dbReference type="ChEBI" id="CHEBI:18420"/>
    </ligand>
</feature>
<feature type="binding site" evidence="13">
    <location>
        <position position="55"/>
    </location>
    <ligand>
        <name>Mg(2+)</name>
        <dbReference type="ChEBI" id="CHEBI:18420"/>
    </ligand>
</feature>
<keyword evidence="6" id="KW-0227">DNA damage</keyword>
<evidence type="ECO:0000256" key="1">
    <source>
        <dbReference type="ARBA" id="ARBA00001946"/>
    </source>
</evidence>
<comment type="catalytic activity">
    <reaction evidence="10">
        <text>8-oxo-dGTP + H2O = 8-oxo-dGMP + diphosphate + H(+)</text>
        <dbReference type="Rhea" id="RHEA:31575"/>
        <dbReference type="ChEBI" id="CHEBI:15377"/>
        <dbReference type="ChEBI" id="CHEBI:15378"/>
        <dbReference type="ChEBI" id="CHEBI:33019"/>
        <dbReference type="ChEBI" id="CHEBI:63224"/>
        <dbReference type="ChEBI" id="CHEBI:77896"/>
        <dbReference type="EC" id="3.6.1.55"/>
    </reaction>
</comment>
<evidence type="ECO:0000256" key="3">
    <source>
        <dbReference type="ARBA" id="ARBA00022457"/>
    </source>
</evidence>
<dbReference type="GO" id="GO:0044715">
    <property type="term" value="F:8-oxo-dGDP phosphatase activity"/>
    <property type="evidence" value="ECO:0007669"/>
    <property type="project" value="TreeGrafter"/>
</dbReference>
<dbReference type="PANTHER" id="PTHR47707:SF1">
    <property type="entry name" value="NUDIX HYDROLASE FAMILY PROTEIN"/>
    <property type="match status" value="1"/>
</dbReference>
<dbReference type="Proteomes" id="UP000306509">
    <property type="component" value="Unassembled WGS sequence"/>
</dbReference>
<dbReference type="PANTHER" id="PTHR47707">
    <property type="entry name" value="8-OXO-DGTP DIPHOSPHATASE"/>
    <property type="match status" value="1"/>
</dbReference>
<dbReference type="Pfam" id="PF00293">
    <property type="entry name" value="NUDIX"/>
    <property type="match status" value="1"/>
</dbReference>
<evidence type="ECO:0000259" key="14">
    <source>
        <dbReference type="PROSITE" id="PS51462"/>
    </source>
</evidence>
<keyword evidence="16" id="KW-1185">Reference proteome</keyword>
<comment type="similarity">
    <text evidence="2">Belongs to the Nudix hydrolase family.</text>
</comment>
<evidence type="ECO:0000256" key="10">
    <source>
        <dbReference type="ARBA" id="ARBA00035861"/>
    </source>
</evidence>
<dbReference type="InterPro" id="IPR047127">
    <property type="entry name" value="MutT-like"/>
</dbReference>
<keyword evidence="3" id="KW-0515">Mutator protein</keyword>
<feature type="domain" description="Nudix hydrolase" evidence="14">
    <location>
        <begin position="2"/>
        <end position="128"/>
    </location>
</feature>
<name>A0A4U8Q111_9FIRM</name>
<proteinExistence type="inferred from homology"/>
<evidence type="ECO:0000256" key="9">
    <source>
        <dbReference type="ARBA" id="ARBA00023204"/>
    </source>
</evidence>
<dbReference type="InterPro" id="IPR020476">
    <property type="entry name" value="Nudix_hydrolase"/>
</dbReference>
<dbReference type="NCBIfam" id="TIGR00586">
    <property type="entry name" value="mutt"/>
    <property type="match status" value="1"/>
</dbReference>
<dbReference type="EC" id="3.6.1.55" evidence="11"/>
<evidence type="ECO:0000256" key="2">
    <source>
        <dbReference type="ARBA" id="ARBA00005582"/>
    </source>
</evidence>
<dbReference type="GO" id="GO:0046872">
    <property type="term" value="F:metal ion binding"/>
    <property type="evidence" value="ECO:0007669"/>
    <property type="project" value="UniProtKB-KW"/>
</dbReference>
<evidence type="ECO:0000256" key="12">
    <source>
        <dbReference type="PIRSR" id="PIRSR603561-1"/>
    </source>
</evidence>
<accession>A0A4U8Q111</accession>
<dbReference type="CDD" id="cd03425">
    <property type="entry name" value="NUDIX_MutT_NudA_like"/>
    <property type="match status" value="1"/>
</dbReference>
<evidence type="ECO:0000313" key="16">
    <source>
        <dbReference type="Proteomes" id="UP000306509"/>
    </source>
</evidence>
<evidence type="ECO:0000256" key="11">
    <source>
        <dbReference type="ARBA" id="ARBA00038905"/>
    </source>
</evidence>
<dbReference type="InterPro" id="IPR015797">
    <property type="entry name" value="NUDIX_hydrolase-like_dom_sf"/>
</dbReference>
<dbReference type="GO" id="GO:0044716">
    <property type="term" value="F:8-oxo-GDP phosphatase activity"/>
    <property type="evidence" value="ECO:0007669"/>
    <property type="project" value="TreeGrafter"/>
</dbReference>
<evidence type="ECO:0000256" key="4">
    <source>
        <dbReference type="ARBA" id="ARBA00022705"/>
    </source>
</evidence>
<keyword evidence="4" id="KW-0235">DNA replication</keyword>
<evidence type="ECO:0000256" key="8">
    <source>
        <dbReference type="ARBA" id="ARBA00022842"/>
    </source>
</evidence>
<dbReference type="PROSITE" id="PS51462">
    <property type="entry name" value="NUDIX"/>
    <property type="match status" value="1"/>
</dbReference>
<evidence type="ECO:0000256" key="5">
    <source>
        <dbReference type="ARBA" id="ARBA00022723"/>
    </source>
</evidence>
<reference evidence="15 16" key="1">
    <citation type="journal article" date="2019" name="Anaerobe">
        <title>Detection of Robinsoniella peoriensis in multiple bone samples of a trauma patient.</title>
        <authorList>
            <person name="Schrottner P."/>
            <person name="Hartwich K."/>
            <person name="Bunk B."/>
            <person name="Schober I."/>
            <person name="Helbig S."/>
            <person name="Rudolph W.W."/>
            <person name="Gunzer F."/>
        </authorList>
    </citation>
    <scope>NUCLEOTIDE SEQUENCE [LARGE SCALE GENOMIC DNA]</scope>
    <source>
        <strain evidence="15 16">DSM 106044</strain>
    </source>
</reference>
<dbReference type="EMBL" id="QGQD01000107">
    <property type="protein sequence ID" value="TLC97948.1"/>
    <property type="molecule type" value="Genomic_DNA"/>
</dbReference>
<protein>
    <recommendedName>
        <fullName evidence="11">8-oxo-dGTP diphosphatase</fullName>
        <ecNumber evidence="11">3.6.1.55</ecNumber>
    </recommendedName>
</protein>
<organism evidence="15 16">
    <name type="scientific">Robinsoniella peoriensis</name>
    <dbReference type="NCBI Taxonomy" id="180332"/>
    <lineage>
        <taxon>Bacteria</taxon>
        <taxon>Bacillati</taxon>
        <taxon>Bacillota</taxon>
        <taxon>Clostridia</taxon>
        <taxon>Lachnospirales</taxon>
        <taxon>Lachnospiraceae</taxon>
        <taxon>Robinsoniella</taxon>
    </lineage>
</organism>
<feature type="binding site" evidence="12">
    <location>
        <position position="117"/>
    </location>
    <ligand>
        <name>8-oxo-dGTP</name>
        <dbReference type="ChEBI" id="CHEBI:77896"/>
    </ligand>
</feature>
<comment type="caution">
    <text evidence="15">The sequence shown here is derived from an EMBL/GenBank/DDBJ whole genome shotgun (WGS) entry which is preliminary data.</text>
</comment>
<gene>
    <name evidence="15" type="primary">mutT</name>
    <name evidence="15" type="ORF">DSM106044_05314</name>
</gene>
<dbReference type="InterPro" id="IPR000086">
    <property type="entry name" value="NUDIX_hydrolase_dom"/>
</dbReference>
<dbReference type="GO" id="GO:0006260">
    <property type="term" value="P:DNA replication"/>
    <property type="evidence" value="ECO:0007669"/>
    <property type="project" value="UniProtKB-KW"/>
</dbReference>
<dbReference type="OrthoDB" id="9810648at2"/>
<feature type="binding site" evidence="12">
    <location>
        <position position="21"/>
    </location>
    <ligand>
        <name>8-oxo-dGTP</name>
        <dbReference type="ChEBI" id="CHEBI:77896"/>
    </ligand>
</feature>
<evidence type="ECO:0000256" key="6">
    <source>
        <dbReference type="ARBA" id="ARBA00022763"/>
    </source>
</evidence>
<dbReference type="GO" id="GO:0035539">
    <property type="term" value="F:8-oxo-7,8-dihydrodeoxyguanosine triphosphate pyrophosphatase activity"/>
    <property type="evidence" value="ECO:0007669"/>
    <property type="project" value="UniProtKB-EC"/>
</dbReference>
<dbReference type="SUPFAM" id="SSF55811">
    <property type="entry name" value="Nudix"/>
    <property type="match status" value="1"/>
</dbReference>
<comment type="cofactor">
    <cofactor evidence="1 13">
        <name>Mg(2+)</name>
        <dbReference type="ChEBI" id="CHEBI:18420"/>
    </cofactor>
</comment>
<evidence type="ECO:0000256" key="13">
    <source>
        <dbReference type="PIRSR" id="PIRSR603561-2"/>
    </source>
</evidence>
<dbReference type="GO" id="GO:0008413">
    <property type="term" value="F:8-oxo-7,8-dihydroguanosine triphosphate pyrophosphatase activity"/>
    <property type="evidence" value="ECO:0007669"/>
    <property type="project" value="InterPro"/>
</dbReference>
<evidence type="ECO:0000313" key="15">
    <source>
        <dbReference type="EMBL" id="TLC97948.1"/>
    </source>
</evidence>
<dbReference type="PRINTS" id="PR00502">
    <property type="entry name" value="NUDIXFAMILY"/>
</dbReference>
<feature type="binding site" evidence="12">
    <location>
        <begin position="32"/>
        <end position="35"/>
    </location>
    <ligand>
        <name>8-oxo-dGTP</name>
        <dbReference type="ChEBI" id="CHEBI:77896"/>
    </ligand>
</feature>
<keyword evidence="5 13" id="KW-0479">Metal-binding</keyword>
<evidence type="ECO:0000256" key="7">
    <source>
        <dbReference type="ARBA" id="ARBA00022801"/>
    </source>
</evidence>
<dbReference type="InterPro" id="IPR003561">
    <property type="entry name" value="Mutator_MutT"/>
</dbReference>
<sequence length="130" mass="15045">MKQVEIVTAIIMKDHKILTTRRGYGQFINLWEFPGGKIESGETNEEALIRELQEELAVEIIPEQLFMSTEYDYPDFHLTMHCYVCSIKKGTITLLEHNGAKWLDKDHLDTVEWLPANKPVIDGLRVMLTL</sequence>